<protein>
    <submittedName>
        <fullName evidence="1">Uncharacterized protein</fullName>
    </submittedName>
</protein>
<reference evidence="1" key="1">
    <citation type="submission" date="2020-05" db="EMBL/GenBank/DDBJ databases">
        <title>Large-scale comparative analyses of tick genomes elucidate their genetic diversity and vector capacities.</title>
        <authorList>
            <person name="Jia N."/>
            <person name="Wang J."/>
            <person name="Shi W."/>
            <person name="Du L."/>
            <person name="Sun Y."/>
            <person name="Zhan W."/>
            <person name="Jiang J."/>
            <person name="Wang Q."/>
            <person name="Zhang B."/>
            <person name="Ji P."/>
            <person name="Sakyi L.B."/>
            <person name="Cui X."/>
            <person name="Yuan T."/>
            <person name="Jiang B."/>
            <person name="Yang W."/>
            <person name="Lam T.T.-Y."/>
            <person name="Chang Q."/>
            <person name="Ding S."/>
            <person name="Wang X."/>
            <person name="Zhu J."/>
            <person name="Ruan X."/>
            <person name="Zhao L."/>
            <person name="Wei J."/>
            <person name="Que T."/>
            <person name="Du C."/>
            <person name="Cheng J."/>
            <person name="Dai P."/>
            <person name="Han X."/>
            <person name="Huang E."/>
            <person name="Gao Y."/>
            <person name="Liu J."/>
            <person name="Shao H."/>
            <person name="Ye R."/>
            <person name="Li L."/>
            <person name="Wei W."/>
            <person name="Wang X."/>
            <person name="Wang C."/>
            <person name="Yang T."/>
            <person name="Huo Q."/>
            <person name="Li W."/>
            <person name="Guo W."/>
            <person name="Chen H."/>
            <person name="Zhou L."/>
            <person name="Ni X."/>
            <person name="Tian J."/>
            <person name="Zhou Y."/>
            <person name="Sheng Y."/>
            <person name="Liu T."/>
            <person name="Pan Y."/>
            <person name="Xia L."/>
            <person name="Li J."/>
            <person name="Zhao F."/>
            <person name="Cao W."/>
        </authorList>
    </citation>
    <scope>NUCLEOTIDE SEQUENCE</scope>
    <source>
        <strain evidence="1">Hyas-2018</strain>
    </source>
</reference>
<evidence type="ECO:0000313" key="2">
    <source>
        <dbReference type="Proteomes" id="UP000821845"/>
    </source>
</evidence>
<dbReference type="Proteomes" id="UP000821845">
    <property type="component" value="Chromosome 6"/>
</dbReference>
<gene>
    <name evidence="1" type="ORF">HPB50_016887</name>
</gene>
<keyword evidence="2" id="KW-1185">Reference proteome</keyword>
<proteinExistence type="predicted"/>
<evidence type="ECO:0000313" key="1">
    <source>
        <dbReference type="EMBL" id="KAH6928550.1"/>
    </source>
</evidence>
<comment type="caution">
    <text evidence="1">The sequence shown here is derived from an EMBL/GenBank/DDBJ whole genome shotgun (WGS) entry which is preliminary data.</text>
</comment>
<accession>A0ACB7S244</accession>
<dbReference type="EMBL" id="CM023486">
    <property type="protein sequence ID" value="KAH6928550.1"/>
    <property type="molecule type" value="Genomic_DNA"/>
</dbReference>
<name>A0ACB7S244_HYAAI</name>
<sequence>MCPGLVHVDFVLPMQVDLLKRLKHLLSSADRQLDKLLKKESEKLMDGDIEELLKLRYRLHQIRPSTAAQPDDVLECLKELRRVLGTVLESRGWKSTLKELERLEKAVSLPGAVSGCFEWQDSVLVKSLLQGHWLMLKNVNLCAASVLDRLNGLLEPGGVLPLTEQGVVGEALRIIKPHPDFRLIMTMDPKNGEISRAMRNRVVEIFVPGEAACKSLLSIPWDSHGFPAEQQLLLSLVASQPLWCLERHSTVAEIWRDSLPLCAVLASASDPPRVQLVLRHGCLEARLPGRTESEQLKALRVCSLLKDMLSSLRAYLLHSSCTSKDFYSQARLVQQHLEHFLLSSTSTGASTGALTSRTAKIAQHWSWLCKHLVRLLSFGEGSSASQSSGDGETIACCYQELSCIVASMNRALSTELSPMHKGEMTAWWVEYLCGLWDAPRILETAMAHNLPDTNRTFLKDHHVYLTPIVTTSCCLIAETAMASQLALGTRKDKCSELYLLRTLLSHLNGPKSFWLNHSGALTKWFSMLASAMPGFQASCSDKNWWETLKLPEHLKSLVGRTALMVQQLSKNDGSCSRDWLWSLGLTGAHVGLCALQMLVPWDPVDPLYKTALKMTHTQQELSCLEAEQQLRDWAIMARLGKHESQVTHTALKLEQHRQEQLKVKMEQLASKKAYRAPISKAKLAQQMRHCASTLASVERVQSVLAGLSASWENVQAPTADVWPWLTALEALCSQLRQEHSSFRDLCYPFLSGLAQLTHGIRMLAVLVTSKCNVSNDGWHLLEQSVAFPSAVPPHSLSALLSSPQLMALIKNRGEQFLLLRSALQELVNGQKQDHSRAVDWLKAARPVLCQLLASWQLNEDEEREKKEREQSLFQYRTHAGEESQEELDEQQRRALFPSYSQEFEDNEDESSQPENVAPVAQAFAFSGSEALQVWRAHCQLADPNTTEGEADCLGALMLRHEALRSTLQEHGAHLDATLDVALQGCHLVSCWSLESSLNIALQEKESTVQGKRDKKDHHSGHHMDLYHDADLQETSMCEGPLRRLVTRIQDLLVEFPGHPGLTKLRQVCNRVLDLPVSSPVMKVLQGLEILLAAGTALLLLQDWEKGAHRKISISCELNELTYLVVRWRKMELHNWPMCLDGVLKKLEETSARWWFFLYLLLAAPVQGNCQLEVDTRRQVKDELVRFLDRSRLGEFEFRLQLLRPFLLEAQQSGSPLTGVLFNVWHFYSQYLPSTRARIKADREPIEKKLKKVLDQDANCAFGGLTKEAESNQPNSLCLKFRPGQFLGPVPKRGDGQHRYAFRMRQLLNRVMRNMEAVELTQELDDLAAEVAATVQAFEQEDAVLAKMGSGQSEPESERDKRKKQVHLIQQRKRKALADLLKTLANMGLSYRKGQLFGPTAHGMLEAPALELSAAVRKKLPSVVDDSMSQNCTGCHHYYYRCIASVAALAASCPSKEFDPQMMERCCGFVGHLATLAMEDRSRSCDAIQKLEKLQHLAASLEESSKGQLLQQTFLDQWKDKLASAIFQSSYRLEQMMILLKAWPEPAEPAESPTKEAVTRLQPQLGVLQRCGQQLSQPALRAEQVALTLHPPLSNSLCELAEPLGVLSREWQQLELPEPEPHKNFAADRLVRRLLLAVQSLHKMLGEPGKSKPEQSLQYLREILYQAFDKLDLEKVEQCAGGLVQRLAKHGTSVEASLARVVPLLQQYLGAAQYLVTLQLAYHRTELKLLYVLTSVFTSLAQKGLCIPEEWREEIGREGAPEFKEIEDGGLGEGEGAKDVSDRIESEDQLEGLRNEQQKDDADKHPKLWDKEEDDEPEEAGDEKEEKGATGETCKQTPELGAKDESAAPQNEQPPPTGSEDDGPCENAEEPPSDPNSAHPEESDPMDIPQDIEIPEDMELGSDAEDGTNNDEEVPSSECPNEEEGTASDADEATAEASLEEEPSGPEEGPPEEQAAPPLDMKDDSAAGGQTRGISGSGPSNESQPEDESVPFKTSEKRTTADPEGMKPRKLQTTEHQSTQPKDKEKAELYQHVTSEEEHDEVALDTATPDQAQTMMESTEEERMPDQLMEQDQEEPVEEDHNQSEKPPAAHRKAAATDEAETKEKPGTVVETAFVERVEMDEEAHLPTEWKVATVQPGSETWAAWEKAERDVAPLVQELCEQLRLVLEPTKASRLRGDFRSGKRLSMRRVIAYLASQLRKDKIWLRRVQPSQRQYRVMLAIDDSLSMGPSGPLALQSLALLAQALSFLEAGELGVVSFGEQVQVLHSLGQPWTRESGAKVAGLLNFQQTRTRVAPLLKAATELLPPGPDSARLLLIISDGRGICSEGDIASAVCRAHSQGLLMDSILEIRQPEFGPSGEVKLRYYMERFPFPFYILLRDLASMPAVLGEALRQWLELVLQG</sequence>
<organism evidence="1 2">
    <name type="scientific">Hyalomma asiaticum</name>
    <name type="common">Tick</name>
    <dbReference type="NCBI Taxonomy" id="266040"/>
    <lineage>
        <taxon>Eukaryota</taxon>
        <taxon>Metazoa</taxon>
        <taxon>Ecdysozoa</taxon>
        <taxon>Arthropoda</taxon>
        <taxon>Chelicerata</taxon>
        <taxon>Arachnida</taxon>
        <taxon>Acari</taxon>
        <taxon>Parasitiformes</taxon>
        <taxon>Ixodida</taxon>
        <taxon>Ixodoidea</taxon>
        <taxon>Ixodidae</taxon>
        <taxon>Hyalomminae</taxon>
        <taxon>Hyalomma</taxon>
    </lineage>
</organism>